<reference evidence="1 2" key="1">
    <citation type="journal article" date="2019" name="Int. J. Syst. Evol. Microbiol.">
        <title>Clostridium fermenticellae sp. nov., isolated from the mud in a fermentation cellar for the production of the Chinese liquor, baijiu.</title>
        <authorList>
            <person name="Xu P.X."/>
            <person name="Chai L.J."/>
            <person name="Qiu T."/>
            <person name="Zhang X.J."/>
            <person name="Lu Z.M."/>
            <person name="Xiao C."/>
            <person name="Wang S.T."/>
            <person name="Shen C.H."/>
            <person name="Shi J.S."/>
            <person name="Xu Z.H."/>
        </authorList>
    </citation>
    <scope>NUCLEOTIDE SEQUENCE [LARGE SCALE GENOMIC DNA]</scope>
    <source>
        <strain evidence="1 2">JN500901</strain>
    </source>
</reference>
<dbReference type="InterPro" id="IPR004155">
    <property type="entry name" value="PBS_lyase_HEAT"/>
</dbReference>
<evidence type="ECO:0000313" key="2">
    <source>
        <dbReference type="Proteomes" id="UP000266301"/>
    </source>
</evidence>
<sequence length="217" mass="24886">MVDIDWSKIDDYDDDDITYFMFLEGKKVNTLCKIRNLSEDTIKRHILNGKIKYGILAKSNDVHKLFEIMMTTPKQDKIDTLKGLKCEDKNELIEFIRNSYADMSTKAKEIAVWILGEIGNKDVVDILSKASVNNHVNVRRMSISALGKIGDIKSEDILIRALDDSNSQVIMYAVKALLKIKSLKAADKIKEIYNSTDKEYLKLSAQRYLESDLEDKR</sequence>
<accession>A0A386H6M6</accession>
<dbReference type="Pfam" id="PF13646">
    <property type="entry name" value="HEAT_2"/>
    <property type="match status" value="1"/>
</dbReference>
<dbReference type="Gene3D" id="1.25.10.10">
    <property type="entry name" value="Leucine-rich Repeat Variant"/>
    <property type="match status" value="1"/>
</dbReference>
<dbReference type="InterPro" id="IPR016024">
    <property type="entry name" value="ARM-type_fold"/>
</dbReference>
<dbReference type="InterPro" id="IPR011989">
    <property type="entry name" value="ARM-like"/>
</dbReference>
<dbReference type="RefSeq" id="WP_119974229.1">
    <property type="nucleotide sequence ID" value="NZ_CP032416.1"/>
</dbReference>
<dbReference type="Proteomes" id="UP000266301">
    <property type="component" value="Chromosome"/>
</dbReference>
<dbReference type="EMBL" id="CP032416">
    <property type="protein sequence ID" value="AYD41421.1"/>
    <property type="molecule type" value="Genomic_DNA"/>
</dbReference>
<keyword evidence="2" id="KW-1185">Reference proteome</keyword>
<evidence type="ECO:0000313" key="1">
    <source>
        <dbReference type="EMBL" id="AYD41421.1"/>
    </source>
</evidence>
<dbReference type="KEGG" id="cfer:D4Z93_04540"/>
<dbReference type="OrthoDB" id="1706421at2"/>
<dbReference type="SUPFAM" id="SSF48371">
    <property type="entry name" value="ARM repeat"/>
    <property type="match status" value="1"/>
</dbReference>
<dbReference type="SMART" id="SM00567">
    <property type="entry name" value="EZ_HEAT"/>
    <property type="match status" value="2"/>
</dbReference>
<proteinExistence type="predicted"/>
<name>A0A386H6M6_9CLOT</name>
<dbReference type="AlphaFoldDB" id="A0A386H6M6"/>
<organism evidence="1 2">
    <name type="scientific">Clostridium fermenticellae</name>
    <dbReference type="NCBI Taxonomy" id="2068654"/>
    <lineage>
        <taxon>Bacteria</taxon>
        <taxon>Bacillati</taxon>
        <taxon>Bacillota</taxon>
        <taxon>Clostridia</taxon>
        <taxon>Eubacteriales</taxon>
        <taxon>Clostridiaceae</taxon>
        <taxon>Clostridium</taxon>
    </lineage>
</organism>
<gene>
    <name evidence="1" type="ORF">D4Z93_04540</name>
</gene>
<protein>
    <submittedName>
        <fullName evidence="1">HEAT repeat domain-containing protein</fullName>
    </submittedName>
</protein>